<dbReference type="EMBL" id="KN716264">
    <property type="protein sequence ID" value="KJH48533.1"/>
    <property type="molecule type" value="Genomic_DNA"/>
</dbReference>
<accession>A0A0D8XV73</accession>
<evidence type="ECO:0000256" key="1">
    <source>
        <dbReference type="SAM" id="SignalP"/>
    </source>
</evidence>
<protein>
    <submittedName>
        <fullName evidence="2">Uncharacterized protein</fullName>
    </submittedName>
</protein>
<dbReference type="Proteomes" id="UP000053766">
    <property type="component" value="Unassembled WGS sequence"/>
</dbReference>
<reference evidence="3" key="2">
    <citation type="journal article" date="2016" name="Sci. Rep.">
        <title>Dictyocaulus viviparus genome, variome and transcriptome elucidate lungworm biology and support future intervention.</title>
        <authorList>
            <person name="McNulty S.N."/>
            <person name="Strube C."/>
            <person name="Rosa B.A."/>
            <person name="Martin J.C."/>
            <person name="Tyagi R."/>
            <person name="Choi Y.J."/>
            <person name="Wang Q."/>
            <person name="Hallsworth Pepin K."/>
            <person name="Zhang X."/>
            <person name="Ozersky P."/>
            <person name="Wilson R.K."/>
            <person name="Sternberg P.W."/>
            <person name="Gasser R.B."/>
            <person name="Mitreva M."/>
        </authorList>
    </citation>
    <scope>NUCLEOTIDE SEQUENCE [LARGE SCALE GENOMIC DNA]</scope>
    <source>
        <strain evidence="3">HannoverDv2000</strain>
    </source>
</reference>
<keyword evidence="3" id="KW-1185">Reference proteome</keyword>
<evidence type="ECO:0000313" key="2">
    <source>
        <dbReference type="EMBL" id="KJH48533.1"/>
    </source>
</evidence>
<feature type="signal peptide" evidence="1">
    <location>
        <begin position="1"/>
        <end position="24"/>
    </location>
</feature>
<proteinExistence type="predicted"/>
<keyword evidence="1" id="KW-0732">Signal</keyword>
<evidence type="ECO:0000313" key="3">
    <source>
        <dbReference type="Proteomes" id="UP000053766"/>
    </source>
</evidence>
<dbReference type="AlphaFoldDB" id="A0A0D8XV73"/>
<name>A0A0D8XV73_DICVI</name>
<feature type="chain" id="PRO_5002336097" evidence="1">
    <location>
        <begin position="25"/>
        <end position="135"/>
    </location>
</feature>
<sequence length="135" mass="15735">MKSMVMCMIVCLSCLIMMFSNVKGKVSNQTGTLENTQLNNFIINKRRPSLGYASPPFARLLKTARERMELLNLIKDARRRGVAHDQLHCQIHRFLRDHLNDVDYNEVQLLRQEGRKLNPDLLDRTHTSTCHPFKK</sequence>
<reference evidence="2 3" key="1">
    <citation type="submission" date="2013-11" db="EMBL/GenBank/DDBJ databases">
        <title>Draft genome of the bovine lungworm Dictyocaulus viviparus.</title>
        <authorList>
            <person name="Mitreva M."/>
        </authorList>
    </citation>
    <scope>NUCLEOTIDE SEQUENCE [LARGE SCALE GENOMIC DNA]</scope>
    <source>
        <strain evidence="2 3">HannoverDv2000</strain>
    </source>
</reference>
<organism evidence="2 3">
    <name type="scientific">Dictyocaulus viviparus</name>
    <name type="common">Bovine lungworm</name>
    <dbReference type="NCBI Taxonomy" id="29172"/>
    <lineage>
        <taxon>Eukaryota</taxon>
        <taxon>Metazoa</taxon>
        <taxon>Ecdysozoa</taxon>
        <taxon>Nematoda</taxon>
        <taxon>Chromadorea</taxon>
        <taxon>Rhabditida</taxon>
        <taxon>Rhabditina</taxon>
        <taxon>Rhabditomorpha</taxon>
        <taxon>Strongyloidea</taxon>
        <taxon>Metastrongylidae</taxon>
        <taxon>Dictyocaulus</taxon>
    </lineage>
</organism>
<gene>
    <name evidence="2" type="ORF">DICVIV_05329</name>
</gene>